<dbReference type="InterPro" id="IPR013042">
    <property type="entry name" value="DUF1592"/>
</dbReference>
<dbReference type="Pfam" id="PF07637">
    <property type="entry name" value="PSD5"/>
    <property type="match status" value="1"/>
</dbReference>
<evidence type="ECO:0000259" key="2">
    <source>
        <dbReference type="Pfam" id="PF07626"/>
    </source>
</evidence>
<gene>
    <name evidence="6" type="ORF">ACFO3E_16940</name>
</gene>
<dbReference type="RefSeq" id="WP_380806561.1">
    <property type="nucleotide sequence ID" value="NZ_JBHSFZ010000058.1"/>
</dbReference>
<evidence type="ECO:0000259" key="5">
    <source>
        <dbReference type="Pfam" id="PF07637"/>
    </source>
</evidence>
<feature type="domain" description="DUF1585" evidence="1">
    <location>
        <begin position="419"/>
        <end position="491"/>
    </location>
</feature>
<keyword evidence="7" id="KW-1185">Reference proteome</keyword>
<evidence type="ECO:0000259" key="1">
    <source>
        <dbReference type="Pfam" id="PF07624"/>
    </source>
</evidence>
<dbReference type="InterPro" id="IPR011478">
    <property type="entry name" value="DUF1585"/>
</dbReference>
<reference evidence="7" key="1">
    <citation type="journal article" date="2019" name="Int. J. Syst. Evol. Microbiol.">
        <title>The Global Catalogue of Microorganisms (GCM) 10K type strain sequencing project: providing services to taxonomists for standard genome sequencing and annotation.</title>
        <authorList>
            <consortium name="The Broad Institute Genomics Platform"/>
            <consortium name="The Broad Institute Genome Sequencing Center for Infectious Disease"/>
            <person name="Wu L."/>
            <person name="Ma J."/>
        </authorList>
    </citation>
    <scope>NUCLEOTIDE SEQUENCE [LARGE SCALE GENOMIC DNA]</scope>
    <source>
        <strain evidence="7">NBRC 103632</strain>
    </source>
</reference>
<feature type="domain" description="DUF1587" evidence="2">
    <location>
        <begin position="2"/>
        <end position="66"/>
    </location>
</feature>
<feature type="domain" description="DUF1592" evidence="4">
    <location>
        <begin position="160"/>
        <end position="288"/>
    </location>
</feature>
<protein>
    <submittedName>
        <fullName evidence="6">DUF1592 domain-containing protein</fullName>
    </submittedName>
</protein>
<accession>A0ABV9F4W3</accession>
<dbReference type="EMBL" id="JBHSFZ010000058">
    <property type="protein sequence ID" value="MFC4595850.1"/>
    <property type="molecule type" value="Genomic_DNA"/>
</dbReference>
<evidence type="ECO:0000313" key="6">
    <source>
        <dbReference type="EMBL" id="MFC4595850.1"/>
    </source>
</evidence>
<comment type="caution">
    <text evidence="6">The sequence shown here is derived from an EMBL/GenBank/DDBJ whole genome shotgun (WGS) entry which is preliminary data.</text>
</comment>
<dbReference type="Pfam" id="PF07626">
    <property type="entry name" value="PSD3"/>
    <property type="match status" value="1"/>
</dbReference>
<dbReference type="InterPro" id="IPR013039">
    <property type="entry name" value="DUF1588"/>
</dbReference>
<dbReference type="InterPro" id="IPR013036">
    <property type="entry name" value="DUF1587"/>
</dbReference>
<dbReference type="Pfam" id="PF07627">
    <property type="entry name" value="PSCyt3"/>
    <property type="match status" value="1"/>
</dbReference>
<feature type="domain" description="DUF1595" evidence="5">
    <location>
        <begin position="90"/>
        <end position="151"/>
    </location>
</feature>
<feature type="domain" description="DUF1588" evidence="3">
    <location>
        <begin position="307"/>
        <end position="406"/>
    </location>
</feature>
<sequence length="517" mass="56424">MRRLTEKQYRNAIADIFGEDIKVAGRFDPIVRPEHELIATGASIAVLSSAGFEQFDAMARGIAAQVLDEKHRAIFLTCKPAQAAKADPRCAGQFIKRIGLSLFRRPLSAKEVSFYVDVAGNAASTLGDFYKGLHLSLASMLVSPQFLFWIETATPDGKELDSWSKAARLSSILWNTVPDAALLKAARSGEINTPDGLRAQVERMMASPRFEEGARAFFSDFLQLDRVDDVAKDPLVYPRFTTGVGSDFKEQTLRTMVDHLLTRDQPYPQIFTTRHTYLNRRLGLVYGIPVASTASWEPIDLPTDSDRVGLLGQGAFLALFSHEGRSSPTLRGRAIREVLMCQPVPNPPANVDFSGFNDTSNDVLKTARQRLDRHNSDPVCAACHKITDPLGLPLEQYDGIGGRRLTENGASINTAGAFEGKSFNGLSGLSALMAQSQAPSECIARRAVEYASGLGADKLPEGWVEAILKAFQADNFRFRSLIRSIALSPQFFSVSTQALTPASAHVAMADNSNGKVP</sequence>
<evidence type="ECO:0000259" key="3">
    <source>
        <dbReference type="Pfam" id="PF07627"/>
    </source>
</evidence>
<organism evidence="6 7">
    <name type="scientific">Sphingobium tyrosinilyticum</name>
    <dbReference type="NCBI Taxonomy" id="2715436"/>
    <lineage>
        <taxon>Bacteria</taxon>
        <taxon>Pseudomonadati</taxon>
        <taxon>Pseudomonadota</taxon>
        <taxon>Alphaproteobacteria</taxon>
        <taxon>Sphingomonadales</taxon>
        <taxon>Sphingomonadaceae</taxon>
        <taxon>Sphingobium</taxon>
    </lineage>
</organism>
<dbReference type="Pfam" id="PF07624">
    <property type="entry name" value="PSD2"/>
    <property type="match status" value="1"/>
</dbReference>
<evidence type="ECO:0000259" key="4">
    <source>
        <dbReference type="Pfam" id="PF07631"/>
    </source>
</evidence>
<dbReference type="InterPro" id="IPR013043">
    <property type="entry name" value="DUF1595"/>
</dbReference>
<evidence type="ECO:0000313" key="7">
    <source>
        <dbReference type="Proteomes" id="UP001595957"/>
    </source>
</evidence>
<dbReference type="Pfam" id="PF07631">
    <property type="entry name" value="PSD4"/>
    <property type="match status" value="1"/>
</dbReference>
<proteinExistence type="predicted"/>
<dbReference type="Proteomes" id="UP001595957">
    <property type="component" value="Unassembled WGS sequence"/>
</dbReference>
<name>A0ABV9F4W3_9SPHN</name>